<keyword evidence="2" id="KW-1185">Reference proteome</keyword>
<evidence type="ECO:0000313" key="1">
    <source>
        <dbReference type="EMBL" id="GAT46401.1"/>
    </source>
</evidence>
<accession>A0ABQ0L5L7</accession>
<proteinExistence type="predicted"/>
<evidence type="ECO:0000313" key="2">
    <source>
        <dbReference type="Proteomes" id="UP000815677"/>
    </source>
</evidence>
<dbReference type="EMBL" id="DF842472">
    <property type="protein sequence ID" value="GAT46401.1"/>
    <property type="molecule type" value="Genomic_DNA"/>
</dbReference>
<evidence type="ECO:0008006" key="3">
    <source>
        <dbReference type="Google" id="ProtNLM"/>
    </source>
</evidence>
<organism evidence="1 2">
    <name type="scientific">Mycena chlorophos</name>
    <name type="common">Agaric fungus</name>
    <name type="synonym">Agaricus chlorophos</name>
    <dbReference type="NCBI Taxonomy" id="658473"/>
    <lineage>
        <taxon>Eukaryota</taxon>
        <taxon>Fungi</taxon>
        <taxon>Dikarya</taxon>
        <taxon>Basidiomycota</taxon>
        <taxon>Agaricomycotina</taxon>
        <taxon>Agaricomycetes</taxon>
        <taxon>Agaricomycetidae</taxon>
        <taxon>Agaricales</taxon>
        <taxon>Marasmiineae</taxon>
        <taxon>Mycenaceae</taxon>
        <taxon>Mycena</taxon>
    </lineage>
</organism>
<gene>
    <name evidence="1" type="ORF">MCHLO_03933</name>
</gene>
<reference evidence="1" key="1">
    <citation type="submission" date="2014-09" db="EMBL/GenBank/DDBJ databases">
        <title>Genome sequence of the luminous mushroom Mycena chlorophos for searching fungal bioluminescence genes.</title>
        <authorList>
            <person name="Tanaka Y."/>
            <person name="Kasuga D."/>
            <person name="Oba Y."/>
            <person name="Hase S."/>
            <person name="Sato K."/>
            <person name="Oba Y."/>
            <person name="Sakakibara Y."/>
        </authorList>
    </citation>
    <scope>NUCLEOTIDE SEQUENCE</scope>
</reference>
<sequence>MAPANLYPRPDAVFGPLLGLRLDFHQPVIRYPAARLRLGVLSSNSRGSAMDHDASALHISLLPNEIIDEIFQHHLPDYPTCPPLFGRDSPANLTRICGHWRAIAHANPRLWRGIRLELKSTFGFSRVEKLLQIAEIWLERSRPLNISVVLRCDNGCGEEQLRSLTLLIEHSSRWQFVDFVLPNSHPLFRRAWNPTMRLPPLVELRVISYSGDVDRELSAANIVAPRLRVFHALLVDDKLSFLLRVLREAPGLTNLWLQLWVHGGDEPIQPLALPGLKTLIIDSSQETIVGWRMLCESLVLPALRRFCIRESLIQVQQVPPGPRVHLRRPKSMARMLKEWTAMPSLRRLLVILPVNERSREVTTQAYRDAFPDVEISFTVLGLRATWEPDAEDAEWWAQQ</sequence>
<dbReference type="Gene3D" id="1.20.1280.50">
    <property type="match status" value="1"/>
</dbReference>
<name>A0ABQ0L5L7_MYCCL</name>
<dbReference type="Proteomes" id="UP000815677">
    <property type="component" value="Unassembled WGS sequence"/>
</dbReference>
<protein>
    <recommendedName>
        <fullName evidence="3">F-box domain-containing protein</fullName>
    </recommendedName>
</protein>